<keyword evidence="1" id="KW-0472">Membrane</keyword>
<keyword evidence="3" id="KW-1185">Reference proteome</keyword>
<evidence type="ECO:0000313" key="3">
    <source>
        <dbReference type="Proteomes" id="UP000663722"/>
    </source>
</evidence>
<keyword evidence="1" id="KW-1133">Transmembrane helix</keyword>
<protein>
    <submittedName>
        <fullName evidence="2">Uncharacterized protein</fullName>
    </submittedName>
</protein>
<dbReference type="AlphaFoldDB" id="A0A975BJ30"/>
<proteinExistence type="predicted"/>
<dbReference type="KEGG" id="dmm:dnm_020380"/>
<accession>A0A975BJ30</accession>
<dbReference type="Proteomes" id="UP000663722">
    <property type="component" value="Chromosome"/>
</dbReference>
<sequence length="56" mass="6692">MNLKRQACQREINGYGLYYIFFYFCHHFSAIFLNKLIFHPKKRLIALLTLTLDLGP</sequence>
<feature type="transmembrane region" description="Helical" evidence="1">
    <location>
        <begin position="12"/>
        <end position="33"/>
    </location>
</feature>
<evidence type="ECO:0000256" key="1">
    <source>
        <dbReference type="SAM" id="Phobius"/>
    </source>
</evidence>
<reference evidence="2" key="1">
    <citation type="journal article" date="2021" name="Microb. Physiol.">
        <title>Proteogenomic Insights into the Physiology of Marine, Sulfate-Reducing, Filamentous Desulfonema limicola and Desulfonema magnum.</title>
        <authorList>
            <person name="Schnaars V."/>
            <person name="Wohlbrand L."/>
            <person name="Scheve S."/>
            <person name="Hinrichs C."/>
            <person name="Reinhardt R."/>
            <person name="Rabus R."/>
        </authorList>
    </citation>
    <scope>NUCLEOTIDE SEQUENCE</scope>
    <source>
        <strain evidence="2">4be13</strain>
    </source>
</reference>
<dbReference type="EMBL" id="CP061800">
    <property type="protein sequence ID" value="QTA86020.1"/>
    <property type="molecule type" value="Genomic_DNA"/>
</dbReference>
<organism evidence="2 3">
    <name type="scientific">Desulfonema magnum</name>
    <dbReference type="NCBI Taxonomy" id="45655"/>
    <lineage>
        <taxon>Bacteria</taxon>
        <taxon>Pseudomonadati</taxon>
        <taxon>Thermodesulfobacteriota</taxon>
        <taxon>Desulfobacteria</taxon>
        <taxon>Desulfobacterales</taxon>
        <taxon>Desulfococcaceae</taxon>
        <taxon>Desulfonema</taxon>
    </lineage>
</organism>
<name>A0A975BJ30_9BACT</name>
<evidence type="ECO:0000313" key="2">
    <source>
        <dbReference type="EMBL" id="QTA86020.1"/>
    </source>
</evidence>
<keyword evidence="1" id="KW-0812">Transmembrane</keyword>
<gene>
    <name evidence="2" type="ORF">dnm_020380</name>
</gene>